<accession>A0A7G9T8H9</accession>
<feature type="signal peptide" evidence="1">
    <location>
        <begin position="1"/>
        <end position="19"/>
    </location>
</feature>
<keyword evidence="1" id="KW-0732">Signal</keyword>
<name>A0A7G9T8H9_PSEMX</name>
<gene>
    <name evidence="2" type="ORF">IAE60_10575</name>
</gene>
<dbReference type="GeneID" id="81471416"/>
<reference evidence="2 3" key="1">
    <citation type="submission" date="2020-08" db="EMBL/GenBank/DDBJ databases">
        <title>Streptomycin Non-resistant strain, P. mexicana.</title>
        <authorList>
            <person name="Ganesh-Kumar S."/>
            <person name="Zhe T."/>
            <person name="Yu Z."/>
            <person name="Min Y."/>
        </authorList>
    </citation>
    <scope>NUCLEOTIDE SEQUENCE [LARGE SCALE GENOMIC DNA]</scope>
    <source>
        <strain evidence="2 3">GTZY2</strain>
    </source>
</reference>
<evidence type="ECO:0000256" key="1">
    <source>
        <dbReference type="SAM" id="SignalP"/>
    </source>
</evidence>
<evidence type="ECO:0000313" key="3">
    <source>
        <dbReference type="Proteomes" id="UP000515838"/>
    </source>
</evidence>
<organism evidence="2 3">
    <name type="scientific">Pseudoxanthomonas mexicana</name>
    <dbReference type="NCBI Taxonomy" id="128785"/>
    <lineage>
        <taxon>Bacteria</taxon>
        <taxon>Pseudomonadati</taxon>
        <taxon>Pseudomonadota</taxon>
        <taxon>Gammaproteobacteria</taxon>
        <taxon>Lysobacterales</taxon>
        <taxon>Lysobacteraceae</taxon>
        <taxon>Pseudoxanthomonas</taxon>
    </lineage>
</organism>
<dbReference type="AlphaFoldDB" id="A0A7G9T8H9"/>
<evidence type="ECO:0008006" key="4">
    <source>
        <dbReference type="Google" id="ProtNLM"/>
    </source>
</evidence>
<dbReference type="Proteomes" id="UP000515838">
    <property type="component" value="Chromosome"/>
</dbReference>
<sequence>MLRWLILSLLLIPLFDARAAGDEAAVRATFAAYKAAVLAQQGERAADNVTTGTLREYARYRELALSAPRAALEALPMTERLQVLIIRARVPAADLRAMDGRRVFTHAVDRGWIGREGVERSELGTVQVDGDRAAARLKIGATELPVDFEFEREPGGWRFNLIPLTTMSEDVFKQLARQNGVSENEMVMTLLRGLSEAPVDERLWDPPTP</sequence>
<dbReference type="RefSeq" id="WP_187572208.1">
    <property type="nucleotide sequence ID" value="NZ_CP060731.1"/>
</dbReference>
<dbReference type="EMBL" id="CP060731">
    <property type="protein sequence ID" value="QNN76404.1"/>
    <property type="molecule type" value="Genomic_DNA"/>
</dbReference>
<proteinExistence type="predicted"/>
<feature type="chain" id="PRO_5028808588" description="DUF3828 domain-containing protein" evidence="1">
    <location>
        <begin position="20"/>
        <end position="209"/>
    </location>
</feature>
<evidence type="ECO:0000313" key="2">
    <source>
        <dbReference type="EMBL" id="QNN76404.1"/>
    </source>
</evidence>
<protein>
    <recommendedName>
        <fullName evidence="4">DUF3828 domain-containing protein</fullName>
    </recommendedName>
</protein>